<dbReference type="GO" id="GO:0016787">
    <property type="term" value="F:hydrolase activity"/>
    <property type="evidence" value="ECO:0007669"/>
    <property type="project" value="UniProtKB-KW"/>
</dbReference>
<proteinExistence type="predicted"/>
<dbReference type="InterPro" id="IPR036412">
    <property type="entry name" value="HAD-like_sf"/>
</dbReference>
<dbReference type="Proteomes" id="UP000033740">
    <property type="component" value="Unassembled WGS sequence"/>
</dbReference>
<dbReference type="Gene3D" id="3.40.50.1000">
    <property type="entry name" value="HAD superfamily/HAD-like"/>
    <property type="match status" value="1"/>
</dbReference>
<comment type="caution">
    <text evidence="1">The sequence shown here is derived from an EMBL/GenBank/DDBJ whole genome shotgun (WGS) entry which is preliminary data.</text>
</comment>
<dbReference type="NCBIfam" id="TIGR01509">
    <property type="entry name" value="HAD-SF-IA-v3"/>
    <property type="match status" value="1"/>
</dbReference>
<sequence>MTRNKPWILFDIGGVLEIVDDGPWQEELKNRWAARAAMTRAEYDLVIAAADLPRIDLVQGRAEEYWDGFAQALGFTAEQRDEALTEMWDSYCGDANTPLIDYARTLLGRAGVAILSNSADGAREEEERRYGFSSVFDPICYSHEIGANKPDPEAYTAALVAMGAEPADVFFIDDRRQQIDGAAHLGIRGIVHRDNATTIAAVEDFLTAAIGS</sequence>
<dbReference type="PATRIC" id="fig|582680.6.peg.3324"/>
<dbReference type="SFLD" id="SFLDS00003">
    <property type="entry name" value="Haloacid_Dehalogenase"/>
    <property type="match status" value="1"/>
</dbReference>
<dbReference type="STRING" id="582680.RS86_03242"/>
<evidence type="ECO:0000313" key="2">
    <source>
        <dbReference type="Proteomes" id="UP000033740"/>
    </source>
</evidence>
<protein>
    <submittedName>
        <fullName evidence="1">Alpha-D-glucose-1-phosphate phosphatase YihX</fullName>
        <ecNumber evidence="1">3.1.3.-</ecNumber>
    </submittedName>
</protein>
<dbReference type="AlphaFoldDB" id="A0A0F0LKA1"/>
<dbReference type="EC" id="3.1.3.-" evidence="1"/>
<dbReference type="InterPro" id="IPR023214">
    <property type="entry name" value="HAD_sf"/>
</dbReference>
<dbReference type="PANTHER" id="PTHR43611:SF3">
    <property type="entry name" value="FLAVIN MONONUCLEOTIDE HYDROLASE 1, CHLOROPLATIC"/>
    <property type="match status" value="1"/>
</dbReference>
<organism evidence="1 2">
    <name type="scientific">Microbacterium azadirachtae</name>
    <dbReference type="NCBI Taxonomy" id="582680"/>
    <lineage>
        <taxon>Bacteria</taxon>
        <taxon>Bacillati</taxon>
        <taxon>Actinomycetota</taxon>
        <taxon>Actinomycetes</taxon>
        <taxon>Micrococcales</taxon>
        <taxon>Microbacteriaceae</taxon>
        <taxon>Microbacterium</taxon>
    </lineage>
</organism>
<keyword evidence="2" id="KW-1185">Reference proteome</keyword>
<dbReference type="PANTHER" id="PTHR43611">
    <property type="entry name" value="ALPHA-D-GLUCOSE 1-PHOSPHATE PHOSPHATASE"/>
    <property type="match status" value="1"/>
</dbReference>
<dbReference type="EMBL" id="JYIX01000038">
    <property type="protein sequence ID" value="KJL31961.1"/>
    <property type="molecule type" value="Genomic_DNA"/>
</dbReference>
<keyword evidence="1" id="KW-0378">Hydrolase</keyword>
<dbReference type="InterPro" id="IPR023198">
    <property type="entry name" value="PGP-like_dom2"/>
</dbReference>
<dbReference type="PRINTS" id="PR00413">
    <property type="entry name" value="HADHALOGNASE"/>
</dbReference>
<dbReference type="Gene3D" id="1.10.150.240">
    <property type="entry name" value="Putative phosphatase, domain 2"/>
    <property type="match status" value="1"/>
</dbReference>
<reference evidence="1 2" key="1">
    <citation type="submission" date="2015-02" db="EMBL/GenBank/DDBJ databases">
        <title>Draft genome sequences of ten Microbacterium spp. with emphasis on heavy metal contaminated environments.</title>
        <authorList>
            <person name="Corretto E."/>
        </authorList>
    </citation>
    <scope>NUCLEOTIDE SEQUENCE [LARGE SCALE GENOMIC DNA]</scope>
    <source>
        <strain evidence="1 2">ARN176</strain>
    </source>
</reference>
<dbReference type="Pfam" id="PF00702">
    <property type="entry name" value="Hydrolase"/>
    <property type="match status" value="1"/>
</dbReference>
<dbReference type="SUPFAM" id="SSF56784">
    <property type="entry name" value="HAD-like"/>
    <property type="match status" value="1"/>
</dbReference>
<evidence type="ECO:0000313" key="1">
    <source>
        <dbReference type="EMBL" id="KJL31961.1"/>
    </source>
</evidence>
<accession>A0A0F0LKA1</accession>
<dbReference type="RefSeq" id="WP_235281800.1">
    <property type="nucleotide sequence ID" value="NZ_JYIX01000038.1"/>
</dbReference>
<dbReference type="SFLD" id="SFLDG01129">
    <property type="entry name" value="C1.5:_HAD__Beta-PGM__Phosphata"/>
    <property type="match status" value="1"/>
</dbReference>
<name>A0A0F0LKA1_9MICO</name>
<dbReference type="InterPro" id="IPR006439">
    <property type="entry name" value="HAD-SF_hydro_IA"/>
</dbReference>
<gene>
    <name evidence="1" type="primary">yihX</name>
    <name evidence="1" type="ORF">RS86_03242</name>
</gene>